<proteinExistence type="predicted"/>
<keyword evidence="3" id="KW-1185">Reference proteome</keyword>
<dbReference type="RefSeq" id="WP_184934832.1">
    <property type="nucleotide sequence ID" value="NZ_JACHJV010000001.1"/>
</dbReference>
<organism evidence="2 3">
    <name type="scientific">Kitasatospora kifunensis</name>
    <name type="common">Streptomyces kifunensis</name>
    <dbReference type="NCBI Taxonomy" id="58351"/>
    <lineage>
        <taxon>Bacteria</taxon>
        <taxon>Bacillati</taxon>
        <taxon>Actinomycetota</taxon>
        <taxon>Actinomycetes</taxon>
        <taxon>Kitasatosporales</taxon>
        <taxon>Streptomycetaceae</taxon>
        <taxon>Kitasatospora</taxon>
    </lineage>
</organism>
<feature type="compositionally biased region" description="Low complexity" evidence="1">
    <location>
        <begin position="69"/>
        <end position="78"/>
    </location>
</feature>
<feature type="compositionally biased region" description="Polar residues" evidence="1">
    <location>
        <begin position="123"/>
        <end position="133"/>
    </location>
</feature>
<protein>
    <submittedName>
        <fullName evidence="2">Uncharacterized protein</fullName>
    </submittedName>
</protein>
<feature type="region of interest" description="Disordered" evidence="1">
    <location>
        <begin position="69"/>
        <end position="179"/>
    </location>
</feature>
<sequence>MTAPGPVRPKPGSAAFVGRPGGVSLVLSLIGFLVALLVALPCAGSARAATPVPASAAAPTASGSAASGSAAAAEAAHPAKAHSAKARSGHAAEANVEPQEPVQPFLCTVSGSDRRPGDGCSNHPFSGQESQLPNAPPQPGKAEPPLLVTAGPAPALRPADTDRWPATTPDLHLLQVNRT</sequence>
<dbReference type="Proteomes" id="UP000540506">
    <property type="component" value="Unassembled WGS sequence"/>
</dbReference>
<dbReference type="EMBL" id="JACHJV010000001">
    <property type="protein sequence ID" value="MBB4922698.1"/>
    <property type="molecule type" value="Genomic_DNA"/>
</dbReference>
<evidence type="ECO:0000256" key="1">
    <source>
        <dbReference type="SAM" id="MobiDB-lite"/>
    </source>
</evidence>
<gene>
    <name evidence="2" type="ORF">FHR34_001691</name>
</gene>
<feature type="compositionally biased region" description="Basic residues" evidence="1">
    <location>
        <begin position="79"/>
        <end position="88"/>
    </location>
</feature>
<evidence type="ECO:0000313" key="3">
    <source>
        <dbReference type="Proteomes" id="UP000540506"/>
    </source>
</evidence>
<dbReference type="AlphaFoldDB" id="A0A7W7QZH1"/>
<reference evidence="2 3" key="1">
    <citation type="submission" date="2020-08" db="EMBL/GenBank/DDBJ databases">
        <title>Sequencing the genomes of 1000 actinobacteria strains.</title>
        <authorList>
            <person name="Klenk H.-P."/>
        </authorList>
    </citation>
    <scope>NUCLEOTIDE SEQUENCE [LARGE SCALE GENOMIC DNA]</scope>
    <source>
        <strain evidence="2 3">DSM 41654</strain>
    </source>
</reference>
<comment type="caution">
    <text evidence="2">The sequence shown here is derived from an EMBL/GenBank/DDBJ whole genome shotgun (WGS) entry which is preliminary data.</text>
</comment>
<accession>A0A7W7QZH1</accession>
<name>A0A7W7QZH1_KITKI</name>
<evidence type="ECO:0000313" key="2">
    <source>
        <dbReference type="EMBL" id="MBB4922698.1"/>
    </source>
</evidence>